<dbReference type="Gene3D" id="2.60.120.620">
    <property type="entry name" value="q2cbj1_9rhob like domain"/>
    <property type="match status" value="1"/>
</dbReference>
<evidence type="ECO:0000313" key="8">
    <source>
        <dbReference type="EMBL" id="AOO14885.1"/>
    </source>
</evidence>
<dbReference type="EMBL" id="KX349304">
    <property type="protein sequence ID" value="AOO14453.1"/>
    <property type="molecule type" value="Genomic_DNA"/>
</dbReference>
<dbReference type="Proteomes" id="UP000224953">
    <property type="component" value="Genome"/>
</dbReference>
<reference evidence="9 10" key="1">
    <citation type="journal article" date="2016" name="Environ. Microbiol.">
        <title>Genomic diversification of marine cyanophages into stable ecotypes.</title>
        <authorList>
            <person name="Marston M.F."/>
            <person name="Martiny J.B."/>
        </authorList>
    </citation>
    <scope>NUCLEOTIDE SEQUENCE [LARGE SCALE GENOMIC DNA]</scope>
    <source>
        <strain evidence="1">LIS_02_1110</strain>
        <strain evidence="2">LIS_22_0610</strain>
        <strain evidence="3">Np_11_1211</strain>
        <strain evidence="4">Np_45_0711</strain>
        <strain evidence="5">RW_03_0110</strain>
        <strain evidence="6">Sn_18_0910</strain>
        <strain evidence="7">Sn_23_0910</strain>
        <strain evidence="8">W1_23_0910</strain>
    </source>
</reference>
<sequence>MSNITLFEQPNPVKTPVAVQFIAKAWRGKCISPQESLQLAQLVLSKEGDLIAQNRDHTDDGGTGLGEFSLAAKFRAYNMFAWEDETCKHIKNVIKHCIKDMYPDYDEPLYGRMWGTILRRGQSIKPHNHNFDEYSFLSASIILQSETTSTFYQNPFGNDAISYKDEIGTLTLFPEYLTYWTDQHKNSVVPRIALGVDILTECALDDSSKVSLVGI</sequence>
<dbReference type="EMBL" id="KX349305">
    <property type="protein sequence ID" value="AOO14669.1"/>
    <property type="molecule type" value="Genomic_DNA"/>
</dbReference>
<evidence type="ECO:0000313" key="11">
    <source>
        <dbReference type="Proteomes" id="UP000224953"/>
    </source>
</evidence>
<evidence type="ECO:0000313" key="5">
    <source>
        <dbReference type="EMBL" id="AOO14017.1"/>
    </source>
</evidence>
<name>A0A1D7SK59_9CAUD</name>
<dbReference type="EMBL" id="KX349302">
    <property type="protein sequence ID" value="AOO14017.1"/>
    <property type="molecule type" value="Genomic_DNA"/>
</dbReference>
<evidence type="ECO:0000313" key="10">
    <source>
        <dbReference type="Proteomes" id="UP000223576"/>
    </source>
</evidence>
<dbReference type="EMBL" id="KX349299">
    <property type="protein sequence ID" value="AOO13369.1"/>
    <property type="molecule type" value="Genomic_DNA"/>
</dbReference>
<evidence type="ECO:0000313" key="3">
    <source>
        <dbReference type="EMBL" id="AOO13585.1"/>
    </source>
</evidence>
<gene>
    <name evidence="1" type="ORF">LIS021110_039</name>
    <name evidence="2" type="ORF">LIS110610_039</name>
    <name evidence="3" type="ORF">Np111211_039</name>
    <name evidence="4" type="ORF">Np450711_039</name>
    <name evidence="5" type="ORF">RW030110_039</name>
    <name evidence="6" type="ORF">Sn180910_039</name>
    <name evidence="7" type="ORF">Sn230910_039</name>
    <name evidence="8" type="ORF">W1230910_039</name>
</gene>
<dbReference type="Proteomes" id="UP000223288">
    <property type="component" value="Segment"/>
</dbReference>
<evidence type="ECO:0000313" key="6">
    <source>
        <dbReference type="EMBL" id="AOO14453.1"/>
    </source>
</evidence>
<protein>
    <submittedName>
        <fullName evidence="5">Uncharacterized protein</fullName>
    </submittedName>
</protein>
<dbReference type="Proteomes" id="UP000225808">
    <property type="component" value="Segment"/>
</dbReference>
<organism evidence="5 11">
    <name type="scientific">Cyanophage S-RIM14</name>
    <dbReference type="NCBI Taxonomy" id="1278423"/>
    <lineage>
        <taxon>Viruses</taxon>
        <taxon>Duplodnaviria</taxon>
        <taxon>Heunggongvirae</taxon>
        <taxon>Uroviricota</taxon>
        <taxon>Caudoviricetes</taxon>
        <taxon>Pantevenvirales</taxon>
        <taxon>Kyanoviridae</taxon>
        <taxon>Ahtivirus</taxon>
        <taxon>Ahtivirus sagseatwo</taxon>
    </lineage>
</organism>
<evidence type="ECO:0000313" key="7">
    <source>
        <dbReference type="EMBL" id="AOO14669.1"/>
    </source>
</evidence>
<dbReference type="EMBL" id="KX349306">
    <property type="protein sequence ID" value="AOO14885.1"/>
    <property type="molecule type" value="Genomic_DNA"/>
</dbReference>
<evidence type="ECO:0000313" key="4">
    <source>
        <dbReference type="EMBL" id="AOO13801.1"/>
    </source>
</evidence>
<accession>A0A1D7SK59</accession>
<dbReference type="Proteomes" id="UP000224257">
    <property type="component" value="Segment"/>
</dbReference>
<dbReference type="Proteomes" id="UP000223981">
    <property type="component" value="Segment"/>
</dbReference>
<evidence type="ECO:0000313" key="2">
    <source>
        <dbReference type="EMBL" id="AOO13369.1"/>
    </source>
</evidence>
<dbReference type="Proteomes" id="UP000226173">
    <property type="component" value="Segment"/>
</dbReference>
<dbReference type="EMBL" id="KX349298">
    <property type="protein sequence ID" value="AOO13153.1"/>
    <property type="molecule type" value="Genomic_DNA"/>
</dbReference>
<dbReference type="EMBL" id="KX349300">
    <property type="protein sequence ID" value="AOO13585.1"/>
    <property type="molecule type" value="Genomic_DNA"/>
</dbReference>
<evidence type="ECO:0000313" key="1">
    <source>
        <dbReference type="EMBL" id="AOO13153.1"/>
    </source>
</evidence>
<proteinExistence type="predicted"/>
<dbReference type="Proteomes" id="UP000225271">
    <property type="component" value="Segment"/>
</dbReference>
<dbReference type="Proteomes" id="UP000223576">
    <property type="component" value="Segment"/>
</dbReference>
<dbReference type="EMBL" id="KX349301">
    <property type="protein sequence ID" value="AOO13801.1"/>
    <property type="molecule type" value="Genomic_DNA"/>
</dbReference>
<evidence type="ECO:0000313" key="9">
    <source>
        <dbReference type="Proteomes" id="UP000223288"/>
    </source>
</evidence>